<evidence type="ECO:0008006" key="2">
    <source>
        <dbReference type="Google" id="ProtNLM"/>
    </source>
</evidence>
<dbReference type="AlphaFoldDB" id="A0A1X7VBU1"/>
<protein>
    <recommendedName>
        <fullName evidence="2">Helitron helicase-like domain-containing protein</fullName>
    </recommendedName>
</protein>
<dbReference type="EnsemblMetazoa" id="Aqu2.1.36997_001">
    <property type="protein sequence ID" value="Aqu2.1.36997_001"/>
    <property type="gene ID" value="Aqu2.1.36997"/>
</dbReference>
<organism evidence="1">
    <name type="scientific">Amphimedon queenslandica</name>
    <name type="common">Sponge</name>
    <dbReference type="NCBI Taxonomy" id="400682"/>
    <lineage>
        <taxon>Eukaryota</taxon>
        <taxon>Metazoa</taxon>
        <taxon>Porifera</taxon>
        <taxon>Demospongiae</taxon>
        <taxon>Heteroscleromorpha</taxon>
        <taxon>Haplosclerida</taxon>
        <taxon>Niphatidae</taxon>
        <taxon>Amphimedon</taxon>
    </lineage>
</organism>
<reference evidence="1" key="1">
    <citation type="submission" date="2017-05" db="UniProtKB">
        <authorList>
            <consortium name="EnsemblMetazoa"/>
        </authorList>
    </citation>
    <scope>IDENTIFICATION</scope>
</reference>
<evidence type="ECO:0000313" key="1">
    <source>
        <dbReference type="EnsemblMetazoa" id="Aqu2.1.36997_001"/>
    </source>
</evidence>
<sequence length="58" mass="6858">KGVLGKVEQYHVKKEYEFRGASHNHILLWIENAFVVAIDCPKKVCFCHTRQCYLSYTR</sequence>
<name>A0A1X7VBU1_AMPQE</name>
<dbReference type="InParanoid" id="A0A1X7VBU1"/>
<proteinExistence type="predicted"/>
<accession>A0A1X7VBU1</accession>